<dbReference type="Proteomes" id="UP000010433">
    <property type="component" value="Unassembled WGS sequence"/>
</dbReference>
<name>L1N518_9BACT</name>
<dbReference type="AlphaFoldDB" id="L1N518"/>
<accession>L1N518</accession>
<protein>
    <submittedName>
        <fullName evidence="1">Uncharacterized protein</fullName>
    </submittedName>
</protein>
<dbReference type="PATRIC" id="fig|1127699.3.peg.1786"/>
<evidence type="ECO:0000313" key="2">
    <source>
        <dbReference type="Proteomes" id="UP000010433"/>
    </source>
</evidence>
<reference evidence="1 2" key="1">
    <citation type="submission" date="2012-05" db="EMBL/GenBank/DDBJ databases">
        <authorList>
            <person name="Weinstock G."/>
            <person name="Sodergren E."/>
            <person name="Lobos E.A."/>
            <person name="Fulton L."/>
            <person name="Fulton R."/>
            <person name="Courtney L."/>
            <person name="Fronick C."/>
            <person name="O'Laughlin M."/>
            <person name="Godfrey J."/>
            <person name="Wilson R.M."/>
            <person name="Miner T."/>
            <person name="Farmer C."/>
            <person name="Delehaunty K."/>
            <person name="Cordes M."/>
            <person name="Minx P."/>
            <person name="Tomlinson C."/>
            <person name="Chen J."/>
            <person name="Wollam A."/>
            <person name="Pepin K.H."/>
            <person name="Bhonagiri V."/>
            <person name="Zhang X."/>
            <person name="Suruliraj S."/>
            <person name="Warren W."/>
            <person name="Mitreva M."/>
            <person name="Mardis E.R."/>
            <person name="Wilson R.K."/>
        </authorList>
    </citation>
    <scope>NUCLEOTIDE SEQUENCE [LARGE SCALE GENOMIC DNA]</scope>
    <source>
        <strain evidence="1 2">F0055</strain>
    </source>
</reference>
<gene>
    <name evidence="1" type="ORF">HMPREF9151_01947</name>
</gene>
<sequence>MVLYYDVITYYKSYIQYLIPKQRNDNGYYAVIVSLFINYNKIAMRRTFKTLPT</sequence>
<proteinExistence type="predicted"/>
<organism evidence="1 2">
    <name type="scientific">Hoylesella saccharolytica F0055</name>
    <dbReference type="NCBI Taxonomy" id="1127699"/>
    <lineage>
        <taxon>Bacteria</taxon>
        <taxon>Pseudomonadati</taxon>
        <taxon>Bacteroidota</taxon>
        <taxon>Bacteroidia</taxon>
        <taxon>Bacteroidales</taxon>
        <taxon>Prevotellaceae</taxon>
        <taxon>Hoylesella</taxon>
    </lineage>
</organism>
<dbReference type="HOGENOM" id="CLU_3064856_0_0_10"/>
<comment type="caution">
    <text evidence="1">The sequence shown here is derived from an EMBL/GenBank/DDBJ whole genome shotgun (WGS) entry which is preliminary data.</text>
</comment>
<evidence type="ECO:0000313" key="1">
    <source>
        <dbReference type="EMBL" id="EKX98603.1"/>
    </source>
</evidence>
<dbReference type="EMBL" id="AMEP01000109">
    <property type="protein sequence ID" value="EKX98603.1"/>
    <property type="molecule type" value="Genomic_DNA"/>
</dbReference>
<keyword evidence="2" id="KW-1185">Reference proteome</keyword>